<dbReference type="EMBL" id="SOFI01000003">
    <property type="protein sequence ID" value="TFB79579.1"/>
    <property type="molecule type" value="Genomic_DNA"/>
</dbReference>
<evidence type="ECO:0000256" key="1">
    <source>
        <dbReference type="SAM" id="Phobius"/>
    </source>
</evidence>
<organism evidence="2 3">
    <name type="scientific">Terrimesophilobacter mesophilus</name>
    <dbReference type="NCBI Taxonomy" id="433647"/>
    <lineage>
        <taxon>Bacteria</taxon>
        <taxon>Bacillati</taxon>
        <taxon>Actinomycetota</taxon>
        <taxon>Actinomycetes</taxon>
        <taxon>Micrococcales</taxon>
        <taxon>Microbacteriaceae</taxon>
        <taxon>Terrimesophilobacter</taxon>
    </lineage>
</organism>
<gene>
    <name evidence="2" type="ORF">E3N84_05665</name>
</gene>
<feature type="transmembrane region" description="Helical" evidence="1">
    <location>
        <begin position="76"/>
        <end position="100"/>
    </location>
</feature>
<keyword evidence="1" id="KW-1133">Transmembrane helix</keyword>
<comment type="caution">
    <text evidence="2">The sequence shown here is derived from an EMBL/GenBank/DDBJ whole genome shotgun (WGS) entry which is preliminary data.</text>
</comment>
<reference evidence="2 3" key="1">
    <citation type="submission" date="2019-03" db="EMBL/GenBank/DDBJ databases">
        <title>Genomics of glacier-inhabiting Cryobacterium strains.</title>
        <authorList>
            <person name="Liu Q."/>
            <person name="Xin Y.-H."/>
        </authorList>
    </citation>
    <scope>NUCLEOTIDE SEQUENCE [LARGE SCALE GENOMIC DNA]</scope>
    <source>
        <strain evidence="2 3">CGMCC 1.10440</strain>
    </source>
</reference>
<feature type="transmembrane region" description="Helical" evidence="1">
    <location>
        <begin position="44"/>
        <end position="64"/>
    </location>
</feature>
<evidence type="ECO:0000313" key="3">
    <source>
        <dbReference type="Proteomes" id="UP000298488"/>
    </source>
</evidence>
<name>A0A4R8V9Q5_9MICO</name>
<feature type="transmembrane region" description="Helical" evidence="1">
    <location>
        <begin position="21"/>
        <end position="38"/>
    </location>
</feature>
<protein>
    <submittedName>
        <fullName evidence="2">Uncharacterized protein</fullName>
    </submittedName>
</protein>
<dbReference type="AlphaFoldDB" id="A0A4R8V9Q5"/>
<accession>A0A4R8V9Q5</accession>
<keyword evidence="1" id="KW-0812">Transmembrane</keyword>
<evidence type="ECO:0000313" key="2">
    <source>
        <dbReference type="EMBL" id="TFB79579.1"/>
    </source>
</evidence>
<keyword evidence="1" id="KW-0472">Membrane</keyword>
<sequence>MGQDGRVTSADRSRDLRVGTVVPVWILTLIGAVVIGVVNIGDSYLIWLPIALAAAVLLTFIIQLSTLTREGFVDRIMASVGGAVLILAVATGVLALLQLVNG</sequence>
<proteinExistence type="predicted"/>
<dbReference type="Proteomes" id="UP000298488">
    <property type="component" value="Unassembled WGS sequence"/>
</dbReference>
<keyword evidence="3" id="KW-1185">Reference proteome</keyword>